<evidence type="ECO:0000313" key="7">
    <source>
        <dbReference type="EMBL" id="KAF2139892.1"/>
    </source>
</evidence>
<dbReference type="SMART" id="SM00744">
    <property type="entry name" value="RINGv"/>
    <property type="match status" value="1"/>
</dbReference>
<proteinExistence type="predicted"/>
<accession>A0A6A6B6X7</accession>
<dbReference type="InterPro" id="IPR011016">
    <property type="entry name" value="Znf_RING-CH"/>
</dbReference>
<protein>
    <recommendedName>
        <fullName evidence="6">RING-type domain-containing protein</fullName>
    </recommendedName>
</protein>
<keyword evidence="8" id="KW-1185">Reference proteome</keyword>
<name>A0A6A6B6X7_9PEZI</name>
<dbReference type="PANTHER" id="PTHR47662:SF3">
    <property type="entry name" value="TRANSCRIPTION FACTOR C2H2 FAMILY-RELATED"/>
    <property type="match status" value="1"/>
</dbReference>
<dbReference type="GO" id="GO:0008270">
    <property type="term" value="F:zinc ion binding"/>
    <property type="evidence" value="ECO:0007669"/>
    <property type="project" value="UniProtKB-KW"/>
</dbReference>
<evidence type="ECO:0000256" key="4">
    <source>
        <dbReference type="PROSITE-ProRule" id="PRU00175"/>
    </source>
</evidence>
<keyword evidence="5" id="KW-1133">Transmembrane helix</keyword>
<organism evidence="7 8">
    <name type="scientific">Aplosporella prunicola CBS 121167</name>
    <dbReference type="NCBI Taxonomy" id="1176127"/>
    <lineage>
        <taxon>Eukaryota</taxon>
        <taxon>Fungi</taxon>
        <taxon>Dikarya</taxon>
        <taxon>Ascomycota</taxon>
        <taxon>Pezizomycotina</taxon>
        <taxon>Dothideomycetes</taxon>
        <taxon>Dothideomycetes incertae sedis</taxon>
        <taxon>Botryosphaeriales</taxon>
        <taxon>Aplosporellaceae</taxon>
        <taxon>Aplosporella</taxon>
    </lineage>
</organism>
<keyword evidence="1" id="KW-0479">Metal-binding</keyword>
<sequence length="157" mass="17930">MPDSNKSSTPVVAIVLPTLFAIVLVIIIATTAIFLPRLLGKERSDKEECQKKRMHNLEKACKSQIFEKWCSEHESQHPEYKSQHPICTICLETIEDMAHIRNLGCQHVFHQDCLDNWFSRFNEFCPLCHRPILPRLNSKDSKTSVETGHDSAIAGMV</sequence>
<keyword evidence="3" id="KW-0862">Zinc</keyword>
<dbReference type="AlphaFoldDB" id="A0A6A6B6X7"/>
<dbReference type="Pfam" id="PF13639">
    <property type="entry name" value="zf-RING_2"/>
    <property type="match status" value="1"/>
</dbReference>
<keyword evidence="2 4" id="KW-0863">Zinc-finger</keyword>
<keyword evidence="5" id="KW-0812">Transmembrane</keyword>
<dbReference type="SMART" id="SM00184">
    <property type="entry name" value="RING"/>
    <property type="match status" value="1"/>
</dbReference>
<gene>
    <name evidence="7" type="ORF">K452DRAFT_231304</name>
</gene>
<dbReference type="Gene3D" id="3.30.40.10">
    <property type="entry name" value="Zinc/RING finger domain, C3HC4 (zinc finger)"/>
    <property type="match status" value="1"/>
</dbReference>
<reference evidence="7" key="1">
    <citation type="journal article" date="2020" name="Stud. Mycol.">
        <title>101 Dothideomycetes genomes: a test case for predicting lifestyles and emergence of pathogens.</title>
        <authorList>
            <person name="Haridas S."/>
            <person name="Albert R."/>
            <person name="Binder M."/>
            <person name="Bloem J."/>
            <person name="Labutti K."/>
            <person name="Salamov A."/>
            <person name="Andreopoulos B."/>
            <person name="Baker S."/>
            <person name="Barry K."/>
            <person name="Bills G."/>
            <person name="Bluhm B."/>
            <person name="Cannon C."/>
            <person name="Castanera R."/>
            <person name="Culley D."/>
            <person name="Daum C."/>
            <person name="Ezra D."/>
            <person name="Gonzalez J."/>
            <person name="Henrissat B."/>
            <person name="Kuo A."/>
            <person name="Liang C."/>
            <person name="Lipzen A."/>
            <person name="Lutzoni F."/>
            <person name="Magnuson J."/>
            <person name="Mondo S."/>
            <person name="Nolan M."/>
            <person name="Ohm R."/>
            <person name="Pangilinan J."/>
            <person name="Park H.-J."/>
            <person name="Ramirez L."/>
            <person name="Alfaro M."/>
            <person name="Sun H."/>
            <person name="Tritt A."/>
            <person name="Yoshinaga Y."/>
            <person name="Zwiers L.-H."/>
            <person name="Turgeon B."/>
            <person name="Goodwin S."/>
            <person name="Spatafora J."/>
            <person name="Crous P."/>
            <person name="Grigoriev I."/>
        </authorList>
    </citation>
    <scope>NUCLEOTIDE SEQUENCE</scope>
    <source>
        <strain evidence="7">CBS 121167</strain>
    </source>
</reference>
<feature type="domain" description="RING-type" evidence="6">
    <location>
        <begin position="87"/>
        <end position="129"/>
    </location>
</feature>
<evidence type="ECO:0000256" key="1">
    <source>
        <dbReference type="ARBA" id="ARBA00022723"/>
    </source>
</evidence>
<evidence type="ECO:0000259" key="6">
    <source>
        <dbReference type="PROSITE" id="PS50089"/>
    </source>
</evidence>
<evidence type="ECO:0000313" key="8">
    <source>
        <dbReference type="Proteomes" id="UP000799438"/>
    </source>
</evidence>
<dbReference type="OrthoDB" id="8062037at2759"/>
<dbReference type="Proteomes" id="UP000799438">
    <property type="component" value="Unassembled WGS sequence"/>
</dbReference>
<dbReference type="InterPro" id="IPR001841">
    <property type="entry name" value="Znf_RING"/>
</dbReference>
<dbReference type="EMBL" id="ML995491">
    <property type="protein sequence ID" value="KAF2139892.1"/>
    <property type="molecule type" value="Genomic_DNA"/>
</dbReference>
<dbReference type="GeneID" id="54294654"/>
<evidence type="ECO:0000256" key="2">
    <source>
        <dbReference type="ARBA" id="ARBA00022771"/>
    </source>
</evidence>
<evidence type="ECO:0000256" key="3">
    <source>
        <dbReference type="ARBA" id="ARBA00022833"/>
    </source>
</evidence>
<dbReference type="InterPro" id="IPR013083">
    <property type="entry name" value="Znf_RING/FYVE/PHD"/>
</dbReference>
<dbReference type="SUPFAM" id="SSF57850">
    <property type="entry name" value="RING/U-box"/>
    <property type="match status" value="1"/>
</dbReference>
<dbReference type="RefSeq" id="XP_033395605.1">
    <property type="nucleotide sequence ID" value="XM_033537158.1"/>
</dbReference>
<dbReference type="PANTHER" id="PTHR47662">
    <property type="entry name" value="RING-TYPE DOMAIN-CONTAINING PROTEIN"/>
    <property type="match status" value="1"/>
</dbReference>
<dbReference type="PROSITE" id="PS50089">
    <property type="entry name" value="ZF_RING_2"/>
    <property type="match status" value="1"/>
</dbReference>
<evidence type="ECO:0000256" key="5">
    <source>
        <dbReference type="SAM" id="Phobius"/>
    </source>
</evidence>
<feature type="transmembrane region" description="Helical" evidence="5">
    <location>
        <begin position="12"/>
        <end position="35"/>
    </location>
</feature>
<keyword evidence="5" id="KW-0472">Membrane</keyword>